<dbReference type="PANTHER" id="PTHR39596:SF2">
    <property type="entry name" value="HET DOMAIN PROTEIN (AFU_ORTHOLOGUE AFUA_1G17550)-RELATED"/>
    <property type="match status" value="1"/>
</dbReference>
<dbReference type="EMBL" id="AMGY01000001">
    <property type="protein sequence ID" value="EXJ91857.1"/>
    <property type="molecule type" value="Genomic_DNA"/>
</dbReference>
<reference evidence="1 2" key="1">
    <citation type="submission" date="2013-03" db="EMBL/GenBank/DDBJ databases">
        <title>The Genome Sequence of Capronia epimyces CBS 606.96.</title>
        <authorList>
            <consortium name="The Broad Institute Genomics Platform"/>
            <person name="Cuomo C."/>
            <person name="de Hoog S."/>
            <person name="Gorbushina A."/>
            <person name="Walker B."/>
            <person name="Young S.K."/>
            <person name="Zeng Q."/>
            <person name="Gargeya S."/>
            <person name="Fitzgerald M."/>
            <person name="Haas B."/>
            <person name="Abouelleil A."/>
            <person name="Allen A.W."/>
            <person name="Alvarado L."/>
            <person name="Arachchi H.M."/>
            <person name="Berlin A.M."/>
            <person name="Chapman S.B."/>
            <person name="Gainer-Dewar J."/>
            <person name="Goldberg J."/>
            <person name="Griggs A."/>
            <person name="Gujja S."/>
            <person name="Hansen M."/>
            <person name="Howarth C."/>
            <person name="Imamovic A."/>
            <person name="Ireland A."/>
            <person name="Larimer J."/>
            <person name="McCowan C."/>
            <person name="Murphy C."/>
            <person name="Pearson M."/>
            <person name="Poon T.W."/>
            <person name="Priest M."/>
            <person name="Roberts A."/>
            <person name="Saif S."/>
            <person name="Shea T."/>
            <person name="Sisk P."/>
            <person name="Sykes S."/>
            <person name="Wortman J."/>
            <person name="Nusbaum C."/>
            <person name="Birren B."/>
        </authorList>
    </citation>
    <scope>NUCLEOTIDE SEQUENCE [LARGE SCALE GENOMIC DNA]</scope>
    <source>
        <strain evidence="1 2">CBS 606.96</strain>
    </source>
</reference>
<evidence type="ECO:0000313" key="2">
    <source>
        <dbReference type="Proteomes" id="UP000019478"/>
    </source>
</evidence>
<evidence type="ECO:0008006" key="3">
    <source>
        <dbReference type="Google" id="ProtNLM"/>
    </source>
</evidence>
<organism evidence="1 2">
    <name type="scientific">Capronia epimyces CBS 606.96</name>
    <dbReference type="NCBI Taxonomy" id="1182542"/>
    <lineage>
        <taxon>Eukaryota</taxon>
        <taxon>Fungi</taxon>
        <taxon>Dikarya</taxon>
        <taxon>Ascomycota</taxon>
        <taxon>Pezizomycotina</taxon>
        <taxon>Eurotiomycetes</taxon>
        <taxon>Chaetothyriomycetidae</taxon>
        <taxon>Chaetothyriales</taxon>
        <taxon>Herpotrichiellaceae</taxon>
        <taxon>Capronia</taxon>
    </lineage>
</organism>
<dbReference type="GeneID" id="19164547"/>
<dbReference type="Proteomes" id="UP000019478">
    <property type="component" value="Unassembled WGS sequence"/>
</dbReference>
<dbReference type="HOGENOM" id="CLU_009388_3_0_1"/>
<accession>W9YG75</accession>
<dbReference type="OrthoDB" id="2426273at2759"/>
<dbReference type="PANTHER" id="PTHR39596">
    <property type="match status" value="1"/>
</dbReference>
<proteinExistence type="predicted"/>
<dbReference type="AlphaFoldDB" id="W9YG75"/>
<dbReference type="STRING" id="1182542.W9YG75"/>
<dbReference type="RefSeq" id="XP_007728747.1">
    <property type="nucleotide sequence ID" value="XM_007730557.1"/>
</dbReference>
<comment type="caution">
    <text evidence="1">The sequence shown here is derived from an EMBL/GenBank/DDBJ whole genome shotgun (WGS) entry which is preliminary data.</text>
</comment>
<evidence type="ECO:0000313" key="1">
    <source>
        <dbReference type="EMBL" id="EXJ91857.1"/>
    </source>
</evidence>
<name>W9YG75_9EURO</name>
<sequence>MDHLPLPPNPVIGSLPVPYLCHETYDGGSFLTYPVRTGWNVTEEQWPETLSRYGEEVHGEVQIASFLQTWLYFGLLSEITGYAIDAAAFRAPGRTRSTAWLSSKSLPDIVGQWSLESMTLQCEVDESLRRRLGKDIGLVHPVQDWVSKRADIVDVAEATWSRVVEAYQDKMTDTLSLVLLSIAALGDYLSQALADIARARGVDDGDGTPATLWLLPESVCRPLVRRLPSWCPNKLHGLINTQGCTIGVLWYIANLQPPKVRDNHSKCSAEQCNSLHINQDNYKVQHTTADCSCGLKCPSTKEMGSIVRRGSIALFTVQRDMGEVMLSVQDEKRTRNYVAISHVWADGHGNLQANSLPTCVLEKLQHDVDALGISNSRVKHTPIWMDTICLPRFPLELRRNALLRLSDVFLKAGGVLVLDSYLQSSDSRDMSPVEIVARISISGWTARLWTYSEGRLARRVWFQFRDRAIDFYELMNNWHKELESRIPANPLTSVSYNVAALHSATNLLESGREGGELLELGQIKIALTSRQTSWPSDEALCLGALLRLDLSSIVEAEDSNKMAAFWRQVTSVPVDLIFTKCSPKLEHLGCRWAPASLLGGTNPDLAKLAFVNPLIIAGHYIKCTDVGLEFAVDMGLPVAALLPLSSSSNTGNRTLESKRNFINMCRQPTASAAGKTVMLRGDDGSWYSGAVDNLWHGTPIIPDCEHEMPVLFVRVRNTLTNMREQNDRKVWERYPAIFATYKASKEPLCARAHTHLSLTRLDTETWWSFDTLSRHARAFQKKCRRGGSFMPEDEDQMLDSITVWMQATQAEEALNALVASILPCEPLGTVIESGLTLCARYIYYFCLVGEWYKFRNSDPLAGIRWCID</sequence>
<gene>
    <name evidence="1" type="ORF">A1O3_00407</name>
</gene>
<protein>
    <recommendedName>
        <fullName evidence="3">Heterokaryon incompatibility domain-containing protein</fullName>
    </recommendedName>
</protein>
<keyword evidence="2" id="KW-1185">Reference proteome</keyword>
<dbReference type="eggNOG" id="ENOG502SQ4R">
    <property type="taxonomic scope" value="Eukaryota"/>
</dbReference>